<evidence type="ECO:0000259" key="3">
    <source>
        <dbReference type="Pfam" id="PF02719"/>
    </source>
</evidence>
<accession>A0A848GPH4</accession>
<dbReference type="InterPro" id="IPR051203">
    <property type="entry name" value="Polysaccharide_Synthase-Rel"/>
</dbReference>
<protein>
    <submittedName>
        <fullName evidence="4">Polysaccharide biosynthesis protein</fullName>
    </submittedName>
</protein>
<keyword evidence="2" id="KW-0812">Transmembrane</keyword>
<name>A0A848GPH4_9BACT</name>
<keyword evidence="5" id="KW-1185">Reference proteome</keyword>
<dbReference type="EMBL" id="JABBGC010000003">
    <property type="protein sequence ID" value="NML40505.1"/>
    <property type="molecule type" value="Genomic_DNA"/>
</dbReference>
<comment type="similarity">
    <text evidence="1">Belongs to the polysaccharide synthase family.</text>
</comment>
<dbReference type="Gene3D" id="3.40.50.720">
    <property type="entry name" value="NAD(P)-binding Rossmann-like Domain"/>
    <property type="match status" value="2"/>
</dbReference>
<dbReference type="Proteomes" id="UP000583266">
    <property type="component" value="Unassembled WGS sequence"/>
</dbReference>
<feature type="transmembrane region" description="Helical" evidence="2">
    <location>
        <begin position="79"/>
        <end position="102"/>
    </location>
</feature>
<keyword evidence="2" id="KW-0472">Membrane</keyword>
<dbReference type="Pfam" id="PF13727">
    <property type="entry name" value="CoA_binding_3"/>
    <property type="match status" value="1"/>
</dbReference>
<dbReference type="Pfam" id="PF02719">
    <property type="entry name" value="Polysacc_synt_2"/>
    <property type="match status" value="1"/>
</dbReference>
<evidence type="ECO:0000256" key="1">
    <source>
        <dbReference type="ARBA" id="ARBA00007430"/>
    </source>
</evidence>
<keyword evidence="2" id="KW-1133">Transmembrane helix</keyword>
<feature type="transmembrane region" description="Helical" evidence="2">
    <location>
        <begin position="49"/>
        <end position="67"/>
    </location>
</feature>
<proteinExistence type="inferred from homology"/>
<dbReference type="RefSeq" id="WP_169227603.1">
    <property type="nucleotide sequence ID" value="NZ_JABBGC010000003.1"/>
</dbReference>
<evidence type="ECO:0000313" key="4">
    <source>
        <dbReference type="EMBL" id="NML40505.1"/>
    </source>
</evidence>
<dbReference type="InterPro" id="IPR036291">
    <property type="entry name" value="NAD(P)-bd_dom_sf"/>
</dbReference>
<comment type="caution">
    <text evidence="4">The sequence shown here is derived from an EMBL/GenBank/DDBJ whole genome shotgun (WGS) entry which is preliminary data.</text>
</comment>
<dbReference type="PANTHER" id="PTHR43318">
    <property type="entry name" value="UDP-N-ACETYLGLUCOSAMINE 4,6-DEHYDRATASE"/>
    <property type="match status" value="1"/>
</dbReference>
<evidence type="ECO:0000313" key="5">
    <source>
        <dbReference type="Proteomes" id="UP000583266"/>
    </source>
</evidence>
<reference evidence="4 5" key="1">
    <citation type="submission" date="2020-04" db="EMBL/GenBank/DDBJ databases">
        <title>Chitinophaga sp. G-6-1-13 sp. nov., isolated from soil.</title>
        <authorList>
            <person name="Dahal R.H."/>
            <person name="Chaudhary D.K."/>
        </authorList>
    </citation>
    <scope>NUCLEOTIDE SEQUENCE [LARGE SCALE GENOMIC DNA]</scope>
    <source>
        <strain evidence="4 5">G-6-1-13</strain>
    </source>
</reference>
<dbReference type="InterPro" id="IPR003869">
    <property type="entry name" value="Polysac_CapD-like"/>
</dbReference>
<feature type="transmembrane region" description="Helical" evidence="2">
    <location>
        <begin position="108"/>
        <end position="131"/>
    </location>
</feature>
<evidence type="ECO:0000256" key="2">
    <source>
        <dbReference type="SAM" id="Phobius"/>
    </source>
</evidence>
<feature type="transmembrane region" description="Helical" evidence="2">
    <location>
        <begin position="12"/>
        <end position="34"/>
    </location>
</feature>
<dbReference type="CDD" id="cd05237">
    <property type="entry name" value="UDP_invert_4-6DH_SDR_e"/>
    <property type="match status" value="1"/>
</dbReference>
<sequence>MVNRSSWITPSWLILMLDLGCSVIAINLAFLLRLNFDMEALTPYPLEEISFIMLGVTLVLSLLLRTYRGIVRHTSLADIANIACMNFAGSCILLTIGYSHLLDAEVNFFPLSVVLISFFIASFLLLSYRLLVKWIFKYYKNFRAVNKVRAAIYHTGLTSIMIRKAINDNPEADIRIVAFLAETNGHAGKSIEGLPVYAARRGQLFGMAKQAKISLLLIPDDHLDRQRLNELVDECIMLNIKVQKIISVNQWIDGTQNNGIQLKDINIEDLLERSVIDIKNEKLEEEIKDKSILVTGAAGSIGSEIVRQVIRHQPAVIILCDKAESPLHELELEMAEMGSKIPIIPFIGNVCDRTRMQQLFEVYAPAIVYHAAAYKHVPMMEKNPSIAVMNNVLGTKIMAELAVEFGVEKFVMVSTDKAVNPTNVMGASKRIAEIFTQSFNNKINNHFKKTGPVFGLPPTRFITTRFGNVLGSNGSVIPRFKKQLENGGPITVTHPEITRYFMTIPEACQLVLEAGAMGQGGEIFVFDMGKPMKIADLARKMIRMAGKEPGKDIQIVYSGLRPGEKLYEELLNNAENTMPTYHEKIMIAKVRAYNFSEVNEQVNLLIESAQKHYLTPTVARMKQLVPEFISKNSAYEELDKDKMII</sequence>
<organism evidence="4 5">
    <name type="scientific">Chitinophaga fulva</name>
    <dbReference type="NCBI Taxonomy" id="2728842"/>
    <lineage>
        <taxon>Bacteria</taxon>
        <taxon>Pseudomonadati</taxon>
        <taxon>Bacteroidota</taxon>
        <taxon>Chitinophagia</taxon>
        <taxon>Chitinophagales</taxon>
        <taxon>Chitinophagaceae</taxon>
        <taxon>Chitinophaga</taxon>
    </lineage>
</organism>
<dbReference type="AlphaFoldDB" id="A0A848GPH4"/>
<dbReference type="PANTHER" id="PTHR43318:SF1">
    <property type="entry name" value="POLYSACCHARIDE BIOSYNTHESIS PROTEIN EPSC-RELATED"/>
    <property type="match status" value="1"/>
</dbReference>
<dbReference type="SUPFAM" id="SSF51735">
    <property type="entry name" value="NAD(P)-binding Rossmann-fold domains"/>
    <property type="match status" value="1"/>
</dbReference>
<gene>
    <name evidence="4" type="ORF">HHL17_25135</name>
</gene>
<feature type="domain" description="Polysaccharide biosynthesis protein CapD-like" evidence="3">
    <location>
        <begin position="292"/>
        <end position="589"/>
    </location>
</feature>